<keyword evidence="3" id="KW-1185">Reference proteome</keyword>
<name>A0A0D1LTZ8_9LACO</name>
<dbReference type="PATRIC" id="fig|137591.24.peg.1280"/>
<evidence type="ECO:0000313" key="3">
    <source>
        <dbReference type="Proteomes" id="UP000032287"/>
    </source>
</evidence>
<gene>
    <name evidence="2" type="ORF">ab3b_01309</name>
    <name evidence="1" type="ORF">QX99_00376</name>
</gene>
<dbReference type="Proteomes" id="UP000032287">
    <property type="component" value="Unassembled WGS sequence"/>
</dbReference>
<comment type="caution">
    <text evidence="1">The sequence shown here is derived from an EMBL/GenBank/DDBJ whole genome shotgun (WGS) entry which is preliminary data.</text>
</comment>
<evidence type="ECO:0000313" key="1">
    <source>
        <dbReference type="EMBL" id="KIU21997.1"/>
    </source>
</evidence>
<evidence type="ECO:0000313" key="2">
    <source>
        <dbReference type="EMBL" id="KIU23974.1"/>
    </source>
</evidence>
<protein>
    <submittedName>
        <fullName evidence="1">Uncharacterized protein</fullName>
    </submittedName>
</protein>
<dbReference type="Proteomes" id="UP000032289">
    <property type="component" value="Unassembled WGS sequence"/>
</dbReference>
<dbReference type="AlphaFoldDB" id="A0A0D1LTZ8"/>
<accession>A0A0D1LTZ8</accession>
<proteinExistence type="predicted"/>
<organism evidence="1 3">
    <name type="scientific">Weissella cibaria</name>
    <dbReference type="NCBI Taxonomy" id="137591"/>
    <lineage>
        <taxon>Bacteria</taxon>
        <taxon>Bacillati</taxon>
        <taxon>Bacillota</taxon>
        <taxon>Bacilli</taxon>
        <taxon>Lactobacillales</taxon>
        <taxon>Lactobacillaceae</taxon>
        <taxon>Weissella</taxon>
    </lineage>
</organism>
<reference evidence="3 4" key="1">
    <citation type="journal article" date="2015" name="Microbiology (Mosc.)">
        <title>Genomics of the Weissella cibaria species with an examination of its metabolic traits.</title>
        <authorList>
            <person name="Lynch K.M."/>
            <person name="Lucid A."/>
            <person name="Arendt E.K."/>
            <person name="Sleator R.D."/>
            <person name="Lucey B."/>
            <person name="Coffey A."/>
        </authorList>
    </citation>
    <scope>NUCLEOTIDE SEQUENCE [LARGE SCALE GENOMIC DNA]</scope>
    <source>
        <strain evidence="2 4">AB3b</strain>
        <strain evidence="1 3">MG1</strain>
    </source>
</reference>
<sequence length="212" mass="23755">MGMHPQYKRKMVLIMNKYDYTAKKHPALQTEQYVPVTVNVPDKYDLVGTVSELLTAMHAVDMETVEGDAVETVERSPMVTDAWVRLTMSIEELAKDMGSVATFDLAPATSQQPDDSMGLYDATGKLYKAIESKDIEKALTHVKYMEEIARTYADPHSAAHDPFNLFELTEKLNGAIDADDKHEANDVLAELAEKVQDGLKRAKADREFNENN</sequence>
<evidence type="ECO:0000313" key="4">
    <source>
        <dbReference type="Proteomes" id="UP000032289"/>
    </source>
</evidence>
<dbReference type="EMBL" id="JWHT01000030">
    <property type="protein sequence ID" value="KIU23974.1"/>
    <property type="molecule type" value="Genomic_DNA"/>
</dbReference>
<dbReference type="EMBL" id="JWHU01000005">
    <property type="protein sequence ID" value="KIU21997.1"/>
    <property type="molecule type" value="Genomic_DNA"/>
</dbReference>